<dbReference type="AlphaFoldDB" id="A0A1V4QE57"/>
<protein>
    <recommendedName>
        <fullName evidence="1">ThiD2 domain-containing protein</fullName>
    </recommendedName>
</protein>
<dbReference type="EMBL" id="MUKB01000097">
    <property type="protein sequence ID" value="OPX17638.1"/>
    <property type="molecule type" value="Genomic_DNA"/>
</dbReference>
<name>A0A1V4QE57_UNCW3</name>
<proteinExistence type="predicted"/>
<gene>
    <name evidence="2" type="ORF">BXT86_05470</name>
</gene>
<organism evidence="2 3">
    <name type="scientific">candidate division WOR-3 bacterium 4484_100</name>
    <dbReference type="NCBI Taxonomy" id="1936077"/>
    <lineage>
        <taxon>Bacteria</taxon>
        <taxon>Bacteria division WOR-3</taxon>
    </lineage>
</organism>
<evidence type="ECO:0000313" key="2">
    <source>
        <dbReference type="EMBL" id="OPX17638.1"/>
    </source>
</evidence>
<evidence type="ECO:0000259" key="1">
    <source>
        <dbReference type="Pfam" id="PF17792"/>
    </source>
</evidence>
<evidence type="ECO:0000313" key="3">
    <source>
        <dbReference type="Proteomes" id="UP000191663"/>
    </source>
</evidence>
<reference evidence="3" key="1">
    <citation type="submission" date="2017-01" db="EMBL/GenBank/DDBJ databases">
        <title>Novel pathways for hydrocarbon cycling and metabolic interdependencies in hydrothermal sediment communities.</title>
        <authorList>
            <person name="Dombrowski N."/>
            <person name="Seitz K."/>
            <person name="Teske A."/>
            <person name="Baker B."/>
        </authorList>
    </citation>
    <scope>NUCLEOTIDE SEQUENCE [LARGE SCALE GENOMIC DNA]</scope>
</reference>
<dbReference type="Pfam" id="PF17792">
    <property type="entry name" value="ThiD2"/>
    <property type="match status" value="1"/>
</dbReference>
<dbReference type="Proteomes" id="UP000191663">
    <property type="component" value="Unassembled WGS sequence"/>
</dbReference>
<comment type="caution">
    <text evidence="2">The sequence shown here is derived from an EMBL/GenBank/DDBJ whole genome shotgun (WGS) entry which is preliminary data.</text>
</comment>
<dbReference type="InterPro" id="IPR041397">
    <property type="entry name" value="ThiD2"/>
</dbReference>
<feature type="non-terminal residue" evidence="2">
    <location>
        <position position="130"/>
    </location>
</feature>
<accession>A0A1V4QE57</accession>
<sequence>MNWLRILDVNLNRLTESLKLLEDITRFSLEDKKVLRKIRQLRKTFLLAKKKMPIDDIISSRQSVKDLGRAQKFDISQRRSDSDFIYATITRAKESARTIEEVLKLENFAMDNRIKEIRFSLYDIEKELIT</sequence>
<feature type="domain" description="ThiD2" evidence="1">
    <location>
        <begin position="5"/>
        <end position="127"/>
    </location>
</feature>